<dbReference type="STRING" id="265726.KY46_04230"/>
<dbReference type="SUPFAM" id="SSF88874">
    <property type="entry name" value="Receptor-binding domain of short tail fibre protein gp12"/>
    <property type="match status" value="1"/>
</dbReference>
<accession>A0A0F5VFZ7</accession>
<name>A0A0F5VFZ7_9GAMM</name>
<dbReference type="PATRIC" id="fig|265726.11.peg.2205"/>
<evidence type="ECO:0000313" key="3">
    <source>
        <dbReference type="Proteomes" id="UP000033633"/>
    </source>
</evidence>
<organism evidence="2 3">
    <name type="scientific">Photobacterium halotolerans</name>
    <dbReference type="NCBI Taxonomy" id="265726"/>
    <lineage>
        <taxon>Bacteria</taxon>
        <taxon>Pseudomonadati</taxon>
        <taxon>Pseudomonadota</taxon>
        <taxon>Gammaproteobacteria</taxon>
        <taxon>Vibrionales</taxon>
        <taxon>Vibrionaceae</taxon>
        <taxon>Photobacterium</taxon>
    </lineage>
</organism>
<dbReference type="OrthoDB" id="9810174at2"/>
<dbReference type="EMBL" id="JWYV01000002">
    <property type="protein sequence ID" value="KKD00993.1"/>
    <property type="molecule type" value="Genomic_DNA"/>
</dbReference>
<protein>
    <recommendedName>
        <fullName evidence="1">Phage tail collar domain-containing protein</fullName>
    </recommendedName>
</protein>
<keyword evidence="3" id="KW-1185">Reference proteome</keyword>
<dbReference type="InterPro" id="IPR011083">
    <property type="entry name" value="Phage_tail_collar_dom"/>
</dbReference>
<proteinExistence type="predicted"/>
<feature type="domain" description="Phage tail collar" evidence="1">
    <location>
        <begin position="7"/>
        <end position="63"/>
    </location>
</feature>
<evidence type="ECO:0000259" key="1">
    <source>
        <dbReference type="Pfam" id="PF07484"/>
    </source>
</evidence>
<reference evidence="2 3" key="1">
    <citation type="submission" date="2014-12" db="EMBL/GenBank/DDBJ databases">
        <title>Mercury Reductase activity and rhizosphere competence traits in the genome of root associated Photobacterium halotolerans MELD1.</title>
        <authorList>
            <person name="Mathew D.C."/>
            <person name="Huang C.-C."/>
        </authorList>
    </citation>
    <scope>NUCLEOTIDE SEQUENCE [LARGE SCALE GENOMIC DNA]</scope>
    <source>
        <strain evidence="2 3">MELD1</strain>
    </source>
</reference>
<sequence>MSEAFYGEIMMMPYTYAPRGWAYCNGQQMSLMQNQVLYAVIGDRFGSDNRTYLNLPDLRARVPIGAGNGPGLTPQRLAEKAGSDVVTLWEANLPDHTHQMRGAVKPLSTTEAQGAVPGILIENSLVENRYSTGDPNTTLNIESLSEAGQTAAHENMQPYLAINFCICIDGIYPQRP</sequence>
<comment type="caution">
    <text evidence="2">The sequence shown here is derived from an EMBL/GenBank/DDBJ whole genome shotgun (WGS) entry which is preliminary data.</text>
</comment>
<dbReference type="Gene3D" id="3.90.1340.10">
    <property type="entry name" value="Phage tail collar domain"/>
    <property type="match status" value="1"/>
</dbReference>
<dbReference type="RefSeq" id="WP_046219362.1">
    <property type="nucleotide sequence ID" value="NZ_JWYV01000002.1"/>
</dbReference>
<evidence type="ECO:0000313" key="2">
    <source>
        <dbReference type="EMBL" id="KKD00993.1"/>
    </source>
</evidence>
<dbReference type="Pfam" id="PF07484">
    <property type="entry name" value="Collar"/>
    <property type="match status" value="1"/>
</dbReference>
<gene>
    <name evidence="2" type="ORF">KY46_04230</name>
</gene>
<dbReference type="InterPro" id="IPR037053">
    <property type="entry name" value="Phage_tail_collar_dom_sf"/>
</dbReference>
<dbReference type="Proteomes" id="UP000033633">
    <property type="component" value="Unassembled WGS sequence"/>
</dbReference>
<dbReference type="AlphaFoldDB" id="A0A0F5VFZ7"/>